<feature type="compositionally biased region" description="Acidic residues" evidence="1">
    <location>
        <begin position="66"/>
        <end position="77"/>
    </location>
</feature>
<evidence type="ECO:0000256" key="1">
    <source>
        <dbReference type="SAM" id="MobiDB-lite"/>
    </source>
</evidence>
<proteinExistence type="predicted"/>
<protein>
    <submittedName>
        <fullName evidence="3">Uncharacterized protein</fullName>
    </submittedName>
</protein>
<keyword evidence="4" id="KW-1185">Reference proteome</keyword>
<feature type="compositionally biased region" description="Basic and acidic residues" evidence="1">
    <location>
        <begin position="78"/>
        <end position="91"/>
    </location>
</feature>
<dbReference type="OrthoDB" id="5238885at2759"/>
<evidence type="ECO:0000313" key="4">
    <source>
        <dbReference type="Proteomes" id="UP000094444"/>
    </source>
</evidence>
<feature type="region of interest" description="Disordered" evidence="1">
    <location>
        <begin position="46"/>
        <end position="102"/>
    </location>
</feature>
<dbReference type="AlphaFoldDB" id="A0A2P5HHL6"/>
<dbReference type="Proteomes" id="UP000094444">
    <property type="component" value="Unassembled WGS sequence"/>
</dbReference>
<name>A0A2P5HHL6_DIAHE</name>
<feature type="signal peptide" evidence="2">
    <location>
        <begin position="1"/>
        <end position="23"/>
    </location>
</feature>
<evidence type="ECO:0000313" key="3">
    <source>
        <dbReference type="EMBL" id="POS69743.1"/>
    </source>
</evidence>
<gene>
    <name evidence="3" type="ORF">DHEL01_v211864</name>
</gene>
<sequence length="102" mass="10157">MQYSKRAILALAVLGPAFTSSLALPQVALRDTNAVSVQDAHLTARNLHGAMPVKLGSRQRGGGAPGEEEDEAGGEDGEGGKGGKGGDEGGKGGEGGEEEEAA</sequence>
<evidence type="ECO:0000256" key="2">
    <source>
        <dbReference type="SAM" id="SignalP"/>
    </source>
</evidence>
<dbReference type="InParanoid" id="A0A2P5HHL6"/>
<organism evidence="3 4">
    <name type="scientific">Diaporthe helianthi</name>
    <dbReference type="NCBI Taxonomy" id="158607"/>
    <lineage>
        <taxon>Eukaryota</taxon>
        <taxon>Fungi</taxon>
        <taxon>Dikarya</taxon>
        <taxon>Ascomycota</taxon>
        <taxon>Pezizomycotina</taxon>
        <taxon>Sordariomycetes</taxon>
        <taxon>Sordariomycetidae</taxon>
        <taxon>Diaporthales</taxon>
        <taxon>Diaporthaceae</taxon>
        <taxon>Diaporthe</taxon>
    </lineage>
</organism>
<accession>A0A2P5HHL6</accession>
<keyword evidence="2" id="KW-0732">Signal</keyword>
<dbReference type="EMBL" id="MAVT02002021">
    <property type="protein sequence ID" value="POS69743.1"/>
    <property type="molecule type" value="Genomic_DNA"/>
</dbReference>
<comment type="caution">
    <text evidence="3">The sequence shown here is derived from an EMBL/GenBank/DDBJ whole genome shotgun (WGS) entry which is preliminary data.</text>
</comment>
<reference evidence="3" key="1">
    <citation type="submission" date="2017-09" db="EMBL/GenBank/DDBJ databases">
        <title>Polyketide synthases of a Diaporthe helianthi virulent isolate.</title>
        <authorList>
            <person name="Baroncelli R."/>
        </authorList>
    </citation>
    <scope>NUCLEOTIDE SEQUENCE [LARGE SCALE GENOMIC DNA]</scope>
    <source>
        <strain evidence="3">7/96</strain>
    </source>
</reference>
<feature type="chain" id="PRO_5015132139" evidence="2">
    <location>
        <begin position="24"/>
        <end position="102"/>
    </location>
</feature>